<reference evidence="1 2" key="1">
    <citation type="submission" date="2020-06" db="EMBL/GenBank/DDBJ databases">
        <title>Sphingomonas hominis sp. nov., a member of the Sphingomonas, isolated from the hair of a 22-year-old girl.</title>
        <authorList>
            <person name="Zhang D.-F."/>
            <person name="Cui X.-W."/>
        </authorList>
    </citation>
    <scope>NUCLEOTIDE SEQUENCE [LARGE SCALE GENOMIC DNA]</scope>
    <source>
        <strain evidence="1 2">HHU CXW</strain>
    </source>
</reference>
<dbReference type="InterPro" id="IPR007460">
    <property type="entry name" value="BrnT_toxin"/>
</dbReference>
<dbReference type="Pfam" id="PF04365">
    <property type="entry name" value="BrnT_toxin"/>
    <property type="match status" value="1"/>
</dbReference>
<gene>
    <name evidence="1" type="ORF">HRV97_01190</name>
</gene>
<dbReference type="RefSeq" id="WP_174191876.1">
    <property type="nucleotide sequence ID" value="NZ_JABULH010000001.1"/>
</dbReference>
<organism evidence="1 2">
    <name type="scientific">Sphingomonas hominis</name>
    <dbReference type="NCBI Taxonomy" id="2741495"/>
    <lineage>
        <taxon>Bacteria</taxon>
        <taxon>Pseudomonadati</taxon>
        <taxon>Pseudomonadota</taxon>
        <taxon>Alphaproteobacteria</taxon>
        <taxon>Sphingomonadales</taxon>
        <taxon>Sphingomonadaceae</taxon>
        <taxon>Sphingomonas</taxon>
    </lineage>
</organism>
<dbReference type="Gene3D" id="3.10.450.530">
    <property type="entry name" value="Ribonuclease toxin, BrnT, of type II toxin-antitoxin system"/>
    <property type="match status" value="1"/>
</dbReference>
<comment type="caution">
    <text evidence="1">The sequence shown here is derived from an EMBL/GenBank/DDBJ whole genome shotgun (WGS) entry which is preliminary data.</text>
</comment>
<name>A0ABX2JD21_9SPHN</name>
<sequence>MEISFDPEKRAWTLAERKLDFADAVRVVEGPTLTQEDDRFDYPEPRYQTYGWLGGRMVMFAWTPTAEGIRVISMRNCHDKETRRIAPRLG</sequence>
<dbReference type="Proteomes" id="UP000621447">
    <property type="component" value="Unassembled WGS sequence"/>
</dbReference>
<accession>A0ABX2JD21</accession>
<proteinExistence type="predicted"/>
<evidence type="ECO:0000313" key="2">
    <source>
        <dbReference type="Proteomes" id="UP000621447"/>
    </source>
</evidence>
<evidence type="ECO:0000313" key="1">
    <source>
        <dbReference type="EMBL" id="NTS63773.1"/>
    </source>
</evidence>
<dbReference type="InterPro" id="IPR038573">
    <property type="entry name" value="BrnT_sf"/>
</dbReference>
<dbReference type="EMBL" id="JABULH010000001">
    <property type="protein sequence ID" value="NTS63773.1"/>
    <property type="molecule type" value="Genomic_DNA"/>
</dbReference>
<protein>
    <submittedName>
        <fullName evidence="1">BrnT family toxin</fullName>
    </submittedName>
</protein>
<keyword evidence="2" id="KW-1185">Reference proteome</keyword>